<name>A0A518I8Y8_9PLAN</name>
<dbReference type="RefSeq" id="WP_145307410.1">
    <property type="nucleotide sequence ID" value="NZ_CP037452.1"/>
</dbReference>
<keyword evidence="2" id="KW-1185">Reference proteome</keyword>
<dbReference type="AlphaFoldDB" id="A0A518I8Y8"/>
<gene>
    <name evidence="1" type="ORF">Enr17x_15800</name>
</gene>
<sequence>MSPDAAQNLRMQKAAGITYGDSGDVYSRNTILAYALMSARNHRDVTNKRELKRLVKADVREQLSRDNYGIIDWTMLLWWVLPKLIEWFVTWWLEDNNQ</sequence>
<dbReference type="OrthoDB" id="9951310at2"/>
<proteinExistence type="predicted"/>
<protein>
    <submittedName>
        <fullName evidence="1">Uncharacterized protein</fullName>
    </submittedName>
</protein>
<evidence type="ECO:0000313" key="2">
    <source>
        <dbReference type="Proteomes" id="UP000318313"/>
    </source>
</evidence>
<dbReference type="KEGG" id="gfm:Enr17x_15800"/>
<accession>A0A518I8Y8</accession>
<dbReference type="EMBL" id="CP037452">
    <property type="protein sequence ID" value="QDV49560.1"/>
    <property type="molecule type" value="Genomic_DNA"/>
</dbReference>
<dbReference type="Proteomes" id="UP000318313">
    <property type="component" value="Chromosome"/>
</dbReference>
<reference evidence="1 2" key="1">
    <citation type="submission" date="2019-03" db="EMBL/GenBank/DDBJ databases">
        <title>Deep-cultivation of Planctomycetes and their phenomic and genomic characterization uncovers novel biology.</title>
        <authorList>
            <person name="Wiegand S."/>
            <person name="Jogler M."/>
            <person name="Boedeker C."/>
            <person name="Pinto D."/>
            <person name="Vollmers J."/>
            <person name="Rivas-Marin E."/>
            <person name="Kohn T."/>
            <person name="Peeters S.H."/>
            <person name="Heuer A."/>
            <person name="Rast P."/>
            <person name="Oberbeckmann S."/>
            <person name="Bunk B."/>
            <person name="Jeske O."/>
            <person name="Meyerdierks A."/>
            <person name="Storesund J.E."/>
            <person name="Kallscheuer N."/>
            <person name="Luecker S."/>
            <person name="Lage O.M."/>
            <person name="Pohl T."/>
            <person name="Merkel B.J."/>
            <person name="Hornburger P."/>
            <person name="Mueller R.-W."/>
            <person name="Bruemmer F."/>
            <person name="Labrenz M."/>
            <person name="Spormann A.M."/>
            <person name="Op den Camp H."/>
            <person name="Overmann J."/>
            <person name="Amann R."/>
            <person name="Jetten M.S.M."/>
            <person name="Mascher T."/>
            <person name="Medema M.H."/>
            <person name="Devos D.P."/>
            <person name="Kaster A.-K."/>
            <person name="Ovreas L."/>
            <person name="Rohde M."/>
            <person name="Galperin M.Y."/>
            <person name="Jogler C."/>
        </authorList>
    </citation>
    <scope>NUCLEOTIDE SEQUENCE [LARGE SCALE GENOMIC DNA]</scope>
    <source>
        <strain evidence="1 2">Enr17</strain>
    </source>
</reference>
<evidence type="ECO:0000313" key="1">
    <source>
        <dbReference type="EMBL" id="QDV49560.1"/>
    </source>
</evidence>
<organism evidence="1 2">
    <name type="scientific">Gimesia fumaroli</name>
    <dbReference type="NCBI Taxonomy" id="2527976"/>
    <lineage>
        <taxon>Bacteria</taxon>
        <taxon>Pseudomonadati</taxon>
        <taxon>Planctomycetota</taxon>
        <taxon>Planctomycetia</taxon>
        <taxon>Planctomycetales</taxon>
        <taxon>Planctomycetaceae</taxon>
        <taxon>Gimesia</taxon>
    </lineage>
</organism>